<reference evidence="3 4" key="1">
    <citation type="submission" date="2014-04" db="EMBL/GenBank/DDBJ databases">
        <authorList>
            <consortium name="International Citrus Genome Consortium"/>
            <person name="Gmitter F."/>
            <person name="Chen C."/>
            <person name="Farmerie W."/>
            <person name="Harkins T."/>
            <person name="Desany B."/>
            <person name="Mohiuddin M."/>
            <person name="Kodira C."/>
            <person name="Borodovsky M."/>
            <person name="Lomsadze A."/>
            <person name="Burns P."/>
            <person name="Jenkins J."/>
            <person name="Prochnik S."/>
            <person name="Shu S."/>
            <person name="Chapman J."/>
            <person name="Pitluck S."/>
            <person name="Schmutz J."/>
            <person name="Rokhsar D."/>
        </authorList>
    </citation>
    <scope>NUCLEOTIDE SEQUENCE</scope>
</reference>
<dbReference type="Proteomes" id="UP000027120">
    <property type="component" value="Unassembled WGS sequence"/>
</dbReference>
<organism evidence="3 4">
    <name type="scientific">Citrus sinensis</name>
    <name type="common">Sweet orange</name>
    <name type="synonym">Citrus aurantium var. sinensis</name>
    <dbReference type="NCBI Taxonomy" id="2711"/>
    <lineage>
        <taxon>Eukaryota</taxon>
        <taxon>Viridiplantae</taxon>
        <taxon>Streptophyta</taxon>
        <taxon>Embryophyta</taxon>
        <taxon>Tracheophyta</taxon>
        <taxon>Spermatophyta</taxon>
        <taxon>Magnoliopsida</taxon>
        <taxon>eudicotyledons</taxon>
        <taxon>Gunneridae</taxon>
        <taxon>Pentapetalae</taxon>
        <taxon>rosids</taxon>
        <taxon>malvids</taxon>
        <taxon>Sapindales</taxon>
        <taxon>Rutaceae</taxon>
        <taxon>Aurantioideae</taxon>
        <taxon>Citrus</taxon>
    </lineage>
</organism>
<accession>A0A067EUQ4</accession>
<feature type="compositionally biased region" description="Polar residues" evidence="1">
    <location>
        <begin position="34"/>
        <end position="48"/>
    </location>
</feature>
<keyword evidence="4" id="KW-1185">Reference proteome</keyword>
<feature type="signal peptide" evidence="2">
    <location>
        <begin position="1"/>
        <end position="24"/>
    </location>
</feature>
<feature type="region of interest" description="Disordered" evidence="1">
    <location>
        <begin position="28"/>
        <end position="77"/>
    </location>
</feature>
<evidence type="ECO:0000313" key="4">
    <source>
        <dbReference type="Proteomes" id="UP000027120"/>
    </source>
</evidence>
<evidence type="ECO:0000313" key="3">
    <source>
        <dbReference type="EMBL" id="KDO57615.1"/>
    </source>
</evidence>
<gene>
    <name evidence="3" type="ORF">CISIN_1g033581mg</name>
</gene>
<name>A0A067EUQ4_CITSI</name>
<proteinExistence type="predicted"/>
<protein>
    <submittedName>
        <fullName evidence="3">Uncharacterized protein</fullName>
    </submittedName>
</protein>
<keyword evidence="2" id="KW-0732">Signal</keyword>
<evidence type="ECO:0000256" key="1">
    <source>
        <dbReference type="SAM" id="MobiDB-lite"/>
    </source>
</evidence>
<evidence type="ECO:0000256" key="2">
    <source>
        <dbReference type="SAM" id="SignalP"/>
    </source>
</evidence>
<dbReference type="AlphaFoldDB" id="A0A067EUQ4"/>
<feature type="chain" id="PRO_5001639730" evidence="2">
    <location>
        <begin position="25"/>
        <end position="116"/>
    </location>
</feature>
<sequence>MVLTLTHLLLLLIGLMVLPSPIAATRKQPIRSCQPHQESKPQNYNDKNPSIYLKPAIGSIFPDSGNPPKTSRVGKPLPEHKTPIYKPPLFCIWIATCILFWFCQLSGCIYTFHGEY</sequence>
<dbReference type="EMBL" id="KK784960">
    <property type="protein sequence ID" value="KDO57615.1"/>
    <property type="molecule type" value="Genomic_DNA"/>
</dbReference>